<reference evidence="1" key="1">
    <citation type="submission" date="2020-04" db="EMBL/GenBank/DDBJ databases">
        <authorList>
            <person name="Zhang T."/>
        </authorList>
    </citation>
    <scope>NUCLEOTIDE SEQUENCE</scope>
    <source>
        <strain evidence="1">HKST-UBA02</strain>
    </source>
</reference>
<protein>
    <submittedName>
        <fullName evidence="1">Porin</fullName>
    </submittedName>
</protein>
<organism evidence="1 2">
    <name type="scientific">Eiseniibacteriota bacterium</name>
    <dbReference type="NCBI Taxonomy" id="2212470"/>
    <lineage>
        <taxon>Bacteria</taxon>
        <taxon>Candidatus Eiseniibacteriota</taxon>
    </lineage>
</organism>
<name>A0A956N9B5_UNCEI</name>
<dbReference type="Gene3D" id="2.40.160.10">
    <property type="entry name" value="Porin"/>
    <property type="match status" value="1"/>
</dbReference>
<dbReference type="Proteomes" id="UP000739538">
    <property type="component" value="Unassembled WGS sequence"/>
</dbReference>
<accession>A0A956N9B5</accession>
<reference evidence="1" key="2">
    <citation type="journal article" date="2021" name="Microbiome">
        <title>Successional dynamics and alternative stable states in a saline activated sludge microbial community over 9 years.</title>
        <authorList>
            <person name="Wang Y."/>
            <person name="Ye J."/>
            <person name="Ju F."/>
            <person name="Liu L."/>
            <person name="Boyd J.A."/>
            <person name="Deng Y."/>
            <person name="Parks D.H."/>
            <person name="Jiang X."/>
            <person name="Yin X."/>
            <person name="Woodcroft B.J."/>
            <person name="Tyson G.W."/>
            <person name="Hugenholtz P."/>
            <person name="Polz M.F."/>
            <person name="Zhang T."/>
        </authorList>
    </citation>
    <scope>NUCLEOTIDE SEQUENCE</scope>
    <source>
        <strain evidence="1">HKST-UBA02</strain>
    </source>
</reference>
<evidence type="ECO:0000313" key="1">
    <source>
        <dbReference type="EMBL" id="MCA9754766.1"/>
    </source>
</evidence>
<sequence length="383" mass="42846">MVVDLLRTRRRTARFEVSVFSALLMHAGLVLPVVLLLTSTFLTSAHAARWDWSGSVSVDQKLLDLANPEEDTNSGEIVEWALKTTVEVSDKVTANVKLCTTCHGLTVDQAYAEVRFHPLLGMEAGRINVPFGDYYLRHDTANDKLGSKPLPYAMGHMVRFRADQFNLGVVPMPYSDQGVSFFGDAWFRDSIQLWYAAYAVNGFRAATPRDFNFKNQVADGSFVDNNHEPALGGRVGIAQEHVSLGASYMTGAYDADSDYDYDVWGVDLGATLGSIHFRSEYLERTTNVLAEDVRRDLTKRGFYMQAEVPVGRYLEFVGRFDGLLREGPILGTSNDESSGIGRWTAGLNVAPSIDYTFRMSYEYWRFTDFSDVRLVHLGVVVSY</sequence>
<evidence type="ECO:0000313" key="2">
    <source>
        <dbReference type="Proteomes" id="UP000739538"/>
    </source>
</evidence>
<dbReference type="SUPFAM" id="SSF56935">
    <property type="entry name" value="Porins"/>
    <property type="match status" value="1"/>
</dbReference>
<dbReference type="AlphaFoldDB" id="A0A956N9B5"/>
<gene>
    <name evidence="1" type="ORF">KDA27_03115</name>
</gene>
<dbReference type="InterPro" id="IPR023614">
    <property type="entry name" value="Porin_dom_sf"/>
</dbReference>
<proteinExistence type="predicted"/>
<comment type="caution">
    <text evidence="1">The sequence shown here is derived from an EMBL/GenBank/DDBJ whole genome shotgun (WGS) entry which is preliminary data.</text>
</comment>
<dbReference type="EMBL" id="JAGQHS010000009">
    <property type="protein sequence ID" value="MCA9754766.1"/>
    <property type="molecule type" value="Genomic_DNA"/>
</dbReference>